<sequence length="161" mass="17800">LKREVEVATLPLQQVVKRLYERTQSGKSFRAPSNQQEPLQNPHDSGPTPPGFKGKQFRKLVLPSMVVEINTCDSCLLMEDGNVVVARNVVLDGGEVKICGQFFKQLANFYTSIAHIDRLCIYKASRLSSASALWNVKQIKSKCCCFPCGSGFVVTPLLHTG</sequence>
<dbReference type="VEuPathDB" id="VectorBase:ISCP_005653"/>
<evidence type="ECO:0000313" key="4">
    <source>
        <dbReference type="Proteomes" id="UP000001555"/>
    </source>
</evidence>
<accession>B7Q000</accession>
<dbReference type="InParanoid" id="B7Q000"/>
<dbReference type="OrthoDB" id="6437593at2759"/>
<feature type="region of interest" description="Disordered" evidence="1">
    <location>
        <begin position="25"/>
        <end position="50"/>
    </location>
</feature>
<dbReference type="VEuPathDB" id="VectorBase:ISCI009445"/>
<evidence type="ECO:0000313" key="2">
    <source>
        <dbReference type="EMBL" id="EEC12172.1"/>
    </source>
</evidence>
<reference evidence="3" key="2">
    <citation type="submission" date="2020-05" db="UniProtKB">
        <authorList>
            <consortium name="EnsemblMetazoa"/>
        </authorList>
    </citation>
    <scope>IDENTIFICATION</scope>
    <source>
        <strain evidence="3">wikel</strain>
    </source>
</reference>
<evidence type="ECO:0000313" key="3">
    <source>
        <dbReference type="EnsemblMetazoa" id="ISCW009445-PA"/>
    </source>
</evidence>
<name>B7Q000_IXOSC</name>
<feature type="non-terminal residue" evidence="2">
    <location>
        <position position="1"/>
    </location>
</feature>
<protein>
    <submittedName>
        <fullName evidence="2 3">Uncharacterized protein</fullName>
    </submittedName>
</protein>
<dbReference type="EMBL" id="DS829028">
    <property type="protein sequence ID" value="EEC12172.1"/>
    <property type="molecule type" value="Genomic_DNA"/>
</dbReference>
<dbReference type="VEuPathDB" id="VectorBase:ISCW009445"/>
<dbReference type="PaxDb" id="6945-B7Q000"/>
<organism>
    <name type="scientific">Ixodes scapularis</name>
    <name type="common">Black-legged tick</name>
    <name type="synonym">Deer tick</name>
    <dbReference type="NCBI Taxonomy" id="6945"/>
    <lineage>
        <taxon>Eukaryota</taxon>
        <taxon>Metazoa</taxon>
        <taxon>Ecdysozoa</taxon>
        <taxon>Arthropoda</taxon>
        <taxon>Chelicerata</taxon>
        <taxon>Arachnida</taxon>
        <taxon>Acari</taxon>
        <taxon>Parasitiformes</taxon>
        <taxon>Ixodida</taxon>
        <taxon>Ixodoidea</taxon>
        <taxon>Ixodidae</taxon>
        <taxon>Ixodinae</taxon>
        <taxon>Ixodes</taxon>
    </lineage>
</organism>
<dbReference type="AlphaFoldDB" id="B7Q000"/>
<gene>
    <name evidence="2" type="ORF">IscW_ISCW009445</name>
</gene>
<dbReference type="STRING" id="6945.B7Q000"/>
<keyword evidence="4" id="KW-1185">Reference proteome</keyword>
<proteinExistence type="predicted"/>
<dbReference type="Proteomes" id="UP000001555">
    <property type="component" value="Unassembled WGS sequence"/>
</dbReference>
<feature type="compositionally biased region" description="Polar residues" evidence="1">
    <location>
        <begin position="25"/>
        <end position="43"/>
    </location>
</feature>
<reference evidence="2 4" key="1">
    <citation type="submission" date="2008-03" db="EMBL/GenBank/DDBJ databases">
        <title>Annotation of Ixodes scapularis.</title>
        <authorList>
            <consortium name="Ixodes scapularis Genome Project Consortium"/>
            <person name="Caler E."/>
            <person name="Hannick L.I."/>
            <person name="Bidwell S."/>
            <person name="Joardar V."/>
            <person name="Thiagarajan M."/>
            <person name="Amedeo P."/>
            <person name="Galinsky K.J."/>
            <person name="Schobel S."/>
            <person name="Inman J."/>
            <person name="Hostetler J."/>
            <person name="Miller J."/>
            <person name="Hammond M."/>
            <person name="Megy K."/>
            <person name="Lawson D."/>
            <person name="Kodira C."/>
            <person name="Sutton G."/>
            <person name="Meyer J."/>
            <person name="Hill C.A."/>
            <person name="Birren B."/>
            <person name="Nene V."/>
            <person name="Collins F."/>
            <person name="Alarcon-Chaidez F."/>
            <person name="Wikel S."/>
            <person name="Strausberg R."/>
        </authorList>
    </citation>
    <scope>NUCLEOTIDE SEQUENCE [LARGE SCALE GENOMIC DNA]</scope>
    <source>
        <strain evidence="4">Wikel</strain>
        <strain evidence="2">Wikel colony</strain>
    </source>
</reference>
<dbReference type="EnsemblMetazoa" id="ISCW009445-RA">
    <property type="protein sequence ID" value="ISCW009445-PA"/>
    <property type="gene ID" value="ISCW009445"/>
</dbReference>
<dbReference type="EMBL" id="ABJB010043173">
    <property type="status" value="NOT_ANNOTATED_CDS"/>
    <property type="molecule type" value="Genomic_DNA"/>
</dbReference>
<dbReference type="HOGENOM" id="CLU_1647931_0_0_1"/>
<evidence type="ECO:0000256" key="1">
    <source>
        <dbReference type="SAM" id="MobiDB-lite"/>
    </source>
</evidence>